<name>A0AAQ3MQT2_VIGMU</name>
<proteinExistence type="predicted"/>
<dbReference type="AlphaFoldDB" id="A0AAQ3MQT2"/>
<evidence type="ECO:0000313" key="4">
    <source>
        <dbReference type="Proteomes" id="UP001374535"/>
    </source>
</evidence>
<organism evidence="3 4">
    <name type="scientific">Vigna mungo</name>
    <name type="common">Black gram</name>
    <name type="synonym">Phaseolus mungo</name>
    <dbReference type="NCBI Taxonomy" id="3915"/>
    <lineage>
        <taxon>Eukaryota</taxon>
        <taxon>Viridiplantae</taxon>
        <taxon>Streptophyta</taxon>
        <taxon>Embryophyta</taxon>
        <taxon>Tracheophyta</taxon>
        <taxon>Spermatophyta</taxon>
        <taxon>Magnoliopsida</taxon>
        <taxon>eudicotyledons</taxon>
        <taxon>Gunneridae</taxon>
        <taxon>Pentapetalae</taxon>
        <taxon>rosids</taxon>
        <taxon>fabids</taxon>
        <taxon>Fabales</taxon>
        <taxon>Fabaceae</taxon>
        <taxon>Papilionoideae</taxon>
        <taxon>50 kb inversion clade</taxon>
        <taxon>NPAAA clade</taxon>
        <taxon>indigoferoid/millettioid clade</taxon>
        <taxon>Phaseoleae</taxon>
        <taxon>Vigna</taxon>
    </lineage>
</organism>
<evidence type="ECO:0000256" key="2">
    <source>
        <dbReference type="SAM" id="MobiDB-lite"/>
    </source>
</evidence>
<gene>
    <name evidence="3" type="ORF">V8G54_034508</name>
</gene>
<feature type="region of interest" description="Disordered" evidence="2">
    <location>
        <begin position="110"/>
        <end position="143"/>
    </location>
</feature>
<dbReference type="Proteomes" id="UP001374535">
    <property type="component" value="Chromosome 10"/>
</dbReference>
<feature type="region of interest" description="Disordered" evidence="2">
    <location>
        <begin position="330"/>
        <end position="357"/>
    </location>
</feature>
<sequence length="357" mass="39753">MGGELILHKERKNQVRNLEKKEVFGGTKLEQEIESEIESVPPPREANLFASKRKTTGGSSTKGHDPDRPPPASHLSVLYVATQVEVPEDTLVVNIDQSAEAAAAVFIPPLERKKRSHKEGEKSSSKRSKREGSAPRPLSDGVFRPKFLVGHKDNFHMNSSEHAIVKELSEKGHYQHNSGDGVPGGKGTEDVQAKLVKERKTCAYLRARLKELTSELQLKLDEAKRERKEALEKARLTHIKGDRAMKEYKKLKGKMKEQAKKEAKLAIQNKAIAIKLSKVDEEIKALNESVVTEHEQSFNKALCQGFDVMKEVHEGNLIPLSEMLGNFGLDEMADDEGENAPEEVLVDVEGDDGIDEE</sequence>
<keyword evidence="1" id="KW-0175">Coiled coil</keyword>
<accession>A0AAQ3MQT2</accession>
<evidence type="ECO:0000313" key="3">
    <source>
        <dbReference type="EMBL" id="WVY95420.1"/>
    </source>
</evidence>
<protein>
    <submittedName>
        <fullName evidence="3">Uncharacterized protein</fullName>
    </submittedName>
</protein>
<keyword evidence="4" id="KW-1185">Reference proteome</keyword>
<reference evidence="3 4" key="1">
    <citation type="journal article" date="2023" name="Life. Sci Alliance">
        <title>Evolutionary insights into 3D genome organization and epigenetic landscape of Vigna mungo.</title>
        <authorList>
            <person name="Junaid A."/>
            <person name="Singh B."/>
            <person name="Bhatia S."/>
        </authorList>
    </citation>
    <scope>NUCLEOTIDE SEQUENCE [LARGE SCALE GENOMIC DNA]</scope>
    <source>
        <strain evidence="3">Urdbean</strain>
    </source>
</reference>
<evidence type="ECO:0000256" key="1">
    <source>
        <dbReference type="SAM" id="Coils"/>
    </source>
</evidence>
<feature type="region of interest" description="Disordered" evidence="2">
    <location>
        <begin position="32"/>
        <end position="74"/>
    </location>
</feature>
<feature type="coiled-coil region" evidence="1">
    <location>
        <begin position="206"/>
        <end position="240"/>
    </location>
</feature>
<dbReference type="EMBL" id="CP144691">
    <property type="protein sequence ID" value="WVY95420.1"/>
    <property type="molecule type" value="Genomic_DNA"/>
</dbReference>
<feature type="compositionally biased region" description="Acidic residues" evidence="2">
    <location>
        <begin position="331"/>
        <end position="357"/>
    </location>
</feature>